<proteinExistence type="inferred from homology"/>
<dbReference type="AlphaFoldDB" id="A0A062VCS2"/>
<dbReference type="PANTHER" id="PTHR13891">
    <property type="entry name" value="CYTOCHROME C OXIDASE ASSEMBLY FACTOR 7"/>
    <property type="match status" value="1"/>
</dbReference>
<evidence type="ECO:0000256" key="3">
    <source>
        <dbReference type="SAM" id="MobiDB-lite"/>
    </source>
</evidence>
<keyword evidence="2" id="KW-0677">Repeat</keyword>
<dbReference type="Gene3D" id="1.25.40.10">
    <property type="entry name" value="Tetratricopeptide repeat domain"/>
    <property type="match status" value="2"/>
</dbReference>
<keyword evidence="5" id="KW-1185">Reference proteome</keyword>
<dbReference type="InterPro" id="IPR011990">
    <property type="entry name" value="TPR-like_helical_dom_sf"/>
</dbReference>
<feature type="region of interest" description="Disordered" evidence="3">
    <location>
        <begin position="363"/>
        <end position="408"/>
    </location>
</feature>
<sequence length="408" mass="41393">MLGTLALMPAAAAQEAGAEGGVLEAACGAGEAEACLALGHLEADGERALALYREACALESGAGCLAGGALLYGGRGVAADIPGAVDLFEQGCGLGEGEACLRLGGELEFPDFGEADSAGALEAYARACEAGRPEGCEKAGIEMPAAPVETVGAPMAPAEADKDAAVIVTAYAPPAEDEAPEMGGPSFAAEALPDLDFGAAMAEPEFLPENEAAEATAERAEDSPPSEEDLALAEERRTMADACGRGDLEACEIFAAWLRDGTGGEADPVRARRIFSVICTEGSVKGCYELAWMMFDAGQEPEASPLELSRARFLFSETCKAGVIEACLQAGDLRREGVGGTIDIAGAGRLYAIACEAGLEPARPLAAEGTPPAAETAAPEEADEAAAASEDDLPADEDAPAEDETISD</sequence>
<reference evidence="4 5" key="1">
    <citation type="journal article" date="2014" name="Antonie Van Leeuwenhoek">
        <title>Hyphomonas beringensis sp. nov. and Hyphomonas chukchiensis sp. nov., isolated from surface seawater of the Bering Sea and Chukchi Sea.</title>
        <authorList>
            <person name="Li C."/>
            <person name="Lai Q."/>
            <person name="Li G."/>
            <person name="Dong C."/>
            <person name="Wang J."/>
            <person name="Liao Y."/>
            <person name="Shao Z."/>
        </authorList>
    </citation>
    <scope>NUCLEOTIDE SEQUENCE [LARGE SCALE GENOMIC DNA]</scope>
    <source>
        <strain evidence="4 5">PS728</strain>
    </source>
</reference>
<dbReference type="InterPro" id="IPR040239">
    <property type="entry name" value="HcpB-like"/>
</dbReference>
<feature type="compositionally biased region" description="Acidic residues" evidence="3">
    <location>
        <begin position="378"/>
        <end position="408"/>
    </location>
</feature>
<evidence type="ECO:0000256" key="1">
    <source>
        <dbReference type="ARBA" id="ARBA00008486"/>
    </source>
</evidence>
<evidence type="ECO:0000256" key="2">
    <source>
        <dbReference type="ARBA" id="ARBA00022737"/>
    </source>
</evidence>
<name>A0A062VCS2_9PROT</name>
<comment type="caution">
    <text evidence="4">The sequence shown here is derived from an EMBL/GenBank/DDBJ whole genome shotgun (WGS) entry which is preliminary data.</text>
</comment>
<protein>
    <submittedName>
        <fullName evidence="4">Uncharacterized protein</fullName>
    </submittedName>
</protein>
<accession>A0A062VCS2</accession>
<dbReference type="eggNOG" id="COG0790">
    <property type="taxonomic scope" value="Bacteria"/>
</dbReference>
<organism evidence="4 5">
    <name type="scientific">Hyphomonas polymorpha PS728</name>
    <dbReference type="NCBI Taxonomy" id="1280954"/>
    <lineage>
        <taxon>Bacteria</taxon>
        <taxon>Pseudomonadati</taxon>
        <taxon>Pseudomonadota</taxon>
        <taxon>Alphaproteobacteria</taxon>
        <taxon>Hyphomonadales</taxon>
        <taxon>Hyphomonadaceae</taxon>
        <taxon>Hyphomonas</taxon>
    </lineage>
</organism>
<evidence type="ECO:0000313" key="5">
    <source>
        <dbReference type="Proteomes" id="UP000027100"/>
    </source>
</evidence>
<dbReference type="InterPro" id="IPR006597">
    <property type="entry name" value="Sel1-like"/>
</dbReference>
<dbReference type="PANTHER" id="PTHR13891:SF1">
    <property type="entry name" value="CYTOCHROME C OXIDASE ASSEMBLY FACTOR 7"/>
    <property type="match status" value="1"/>
</dbReference>
<dbReference type="SUPFAM" id="SSF81901">
    <property type="entry name" value="HCP-like"/>
    <property type="match status" value="2"/>
</dbReference>
<dbReference type="EMBL" id="ARYM01000013">
    <property type="protein sequence ID" value="KCZ98083.1"/>
    <property type="molecule type" value="Genomic_DNA"/>
</dbReference>
<dbReference type="Proteomes" id="UP000027100">
    <property type="component" value="Unassembled WGS sequence"/>
</dbReference>
<dbReference type="STRING" id="1280954.HPO_12233"/>
<feature type="compositionally biased region" description="Low complexity" evidence="3">
    <location>
        <begin position="364"/>
        <end position="377"/>
    </location>
</feature>
<comment type="similarity">
    <text evidence="1">Belongs to the hcp beta-lactamase family.</text>
</comment>
<dbReference type="PATRIC" id="fig|1280954.3.peg.2476"/>
<evidence type="ECO:0000313" key="4">
    <source>
        <dbReference type="EMBL" id="KCZ98083.1"/>
    </source>
</evidence>
<gene>
    <name evidence="4" type="ORF">HPO_12233</name>
</gene>
<dbReference type="SMART" id="SM00671">
    <property type="entry name" value="SEL1"/>
    <property type="match status" value="6"/>
</dbReference>